<keyword evidence="5" id="KW-1185">Reference proteome</keyword>
<dbReference type="EMBL" id="JAULSU010000005">
    <property type="protein sequence ID" value="KAK0617693.1"/>
    <property type="molecule type" value="Genomic_DNA"/>
</dbReference>
<dbReference type="PROSITE" id="PS51462">
    <property type="entry name" value="NUDIX"/>
    <property type="match status" value="1"/>
</dbReference>
<feature type="domain" description="Nudix hydrolase" evidence="3">
    <location>
        <begin position="51"/>
        <end position="200"/>
    </location>
</feature>
<gene>
    <name evidence="4" type="ORF">B0T14DRAFT_525702</name>
</gene>
<dbReference type="InterPro" id="IPR000086">
    <property type="entry name" value="NUDIX_hydrolase_dom"/>
</dbReference>
<evidence type="ECO:0000259" key="3">
    <source>
        <dbReference type="PROSITE" id="PS51462"/>
    </source>
</evidence>
<dbReference type="Gene3D" id="3.90.79.10">
    <property type="entry name" value="Nucleoside Triphosphate Pyrophosphohydrolase"/>
    <property type="match status" value="1"/>
</dbReference>
<comment type="similarity">
    <text evidence="1 2">Belongs to the eIF-2B alpha/beta/delta subunits family.</text>
</comment>
<reference evidence="4" key="1">
    <citation type="submission" date="2023-06" db="EMBL/GenBank/DDBJ databases">
        <title>Genome-scale phylogeny and comparative genomics of the fungal order Sordariales.</title>
        <authorList>
            <consortium name="Lawrence Berkeley National Laboratory"/>
            <person name="Hensen N."/>
            <person name="Bonometti L."/>
            <person name="Westerberg I."/>
            <person name="Brannstrom I.O."/>
            <person name="Guillou S."/>
            <person name="Cros-Aarteil S."/>
            <person name="Calhoun S."/>
            <person name="Haridas S."/>
            <person name="Kuo A."/>
            <person name="Mondo S."/>
            <person name="Pangilinan J."/>
            <person name="Riley R."/>
            <person name="Labutti K."/>
            <person name="Andreopoulos B."/>
            <person name="Lipzen A."/>
            <person name="Chen C."/>
            <person name="Yanf M."/>
            <person name="Daum C."/>
            <person name="Ng V."/>
            <person name="Clum A."/>
            <person name="Steindorff A."/>
            <person name="Ohm R."/>
            <person name="Martin F."/>
            <person name="Silar P."/>
            <person name="Natvig D."/>
            <person name="Lalanne C."/>
            <person name="Gautier V."/>
            <person name="Ament-Velasquez S.L."/>
            <person name="Kruys A."/>
            <person name="Hutchinson M.I."/>
            <person name="Powell A.J."/>
            <person name="Barry K."/>
            <person name="Miller A.N."/>
            <person name="Grigoriev I.V."/>
            <person name="Debuchy R."/>
            <person name="Gladieux P."/>
            <person name="Thoren M.H."/>
            <person name="Johannesson H."/>
        </authorList>
    </citation>
    <scope>NUCLEOTIDE SEQUENCE</scope>
    <source>
        <strain evidence="4">CBS 606.72</strain>
    </source>
</reference>
<dbReference type="SUPFAM" id="SSF100950">
    <property type="entry name" value="NagB/RpiA/CoA transferase-like"/>
    <property type="match status" value="1"/>
</dbReference>
<dbReference type="InterPro" id="IPR000649">
    <property type="entry name" value="IF-2B-related"/>
</dbReference>
<organism evidence="4 5">
    <name type="scientific">Immersiella caudata</name>
    <dbReference type="NCBI Taxonomy" id="314043"/>
    <lineage>
        <taxon>Eukaryota</taxon>
        <taxon>Fungi</taxon>
        <taxon>Dikarya</taxon>
        <taxon>Ascomycota</taxon>
        <taxon>Pezizomycotina</taxon>
        <taxon>Sordariomycetes</taxon>
        <taxon>Sordariomycetidae</taxon>
        <taxon>Sordariales</taxon>
        <taxon>Lasiosphaeriaceae</taxon>
        <taxon>Immersiella</taxon>
    </lineage>
</organism>
<evidence type="ECO:0000256" key="2">
    <source>
        <dbReference type="RuleBase" id="RU003814"/>
    </source>
</evidence>
<dbReference type="Gene3D" id="3.40.50.10470">
    <property type="entry name" value="Translation initiation factor eif-2b, domain 2"/>
    <property type="match status" value="1"/>
</dbReference>
<dbReference type="InterPro" id="IPR015797">
    <property type="entry name" value="NUDIX_hydrolase-like_dom_sf"/>
</dbReference>
<name>A0AA40BXY4_9PEZI</name>
<evidence type="ECO:0000313" key="4">
    <source>
        <dbReference type="EMBL" id="KAK0617693.1"/>
    </source>
</evidence>
<dbReference type="Proteomes" id="UP001175000">
    <property type="component" value="Unassembled WGS sequence"/>
</dbReference>
<dbReference type="CDD" id="cd18872">
    <property type="entry name" value="NUDIX_eIF-2B"/>
    <property type="match status" value="1"/>
</dbReference>
<dbReference type="Pfam" id="PF01008">
    <property type="entry name" value="IF-2B"/>
    <property type="match status" value="1"/>
</dbReference>
<dbReference type="GO" id="GO:0046523">
    <property type="term" value="F:S-methyl-5-thioribose-1-phosphate isomerase activity"/>
    <property type="evidence" value="ECO:0007669"/>
    <property type="project" value="TreeGrafter"/>
</dbReference>
<comment type="caution">
    <text evidence="4">The sequence shown here is derived from an EMBL/GenBank/DDBJ whole genome shotgun (WGS) entry which is preliminary data.</text>
</comment>
<protein>
    <recommendedName>
        <fullName evidence="3">Nudix hydrolase domain-containing protein</fullName>
    </recommendedName>
</protein>
<dbReference type="GO" id="GO:0019509">
    <property type="term" value="P:L-methionine salvage from methylthioadenosine"/>
    <property type="evidence" value="ECO:0007669"/>
    <property type="project" value="TreeGrafter"/>
</dbReference>
<dbReference type="InterPro" id="IPR042529">
    <property type="entry name" value="IF_2B-like_C"/>
</dbReference>
<dbReference type="PANTHER" id="PTHR43475">
    <property type="entry name" value="METHYLTHIORIBOSE-1-PHOSPHATE ISOMERASE"/>
    <property type="match status" value="1"/>
</dbReference>
<evidence type="ECO:0000256" key="1">
    <source>
        <dbReference type="ARBA" id="ARBA00007251"/>
    </source>
</evidence>
<proteinExistence type="inferred from homology"/>
<dbReference type="InterPro" id="IPR037171">
    <property type="entry name" value="NagB/RpiA_transferase-like"/>
</dbReference>
<accession>A0AA40BXY4</accession>
<dbReference type="SUPFAM" id="SSF55811">
    <property type="entry name" value="Nudix"/>
    <property type="match status" value="1"/>
</dbReference>
<sequence>MFKNRHLSKRLLPSLRCSPCAHLQPRIRHLPVFQQVTMSTHQTSTPTSTLKIRSVVSNFIFKFEGTPTGKPQVALFRRSDKVSTYQHHLAPISGSIDPSDASPIAAAWREICEEITLTPANLVLIRQGKPYTFGDESVGREWTIYPFAFRLRTADDEKQITIDWEHKEWGWYDPVSIKDTEKFGGVPRLAESLGRVWFEYDLGEDAGRILSDSLHTLATDTQSGARQMAGYALETLDEIITAYEPCEPSKKWWRDIRFAAWHIWKNGRESMGAAIMAALLGTLAEIEPLLSRKLSAEEFRNEVQTVIRKRIAYRQETTAKISLSLTNYITKTFPSDWPLKILTLSESSTITHALSRLAENTRIPLDIRILESRPLFEGVSLASNLSKSFTNSLSLSQPTTTSRSHKITLFTDASSALASSGVNILLLGADRISSSGSASNKTGSLPTVLSAKHVTGGKAKVVVLGDTEKIALPGQEEEHVVEEGETKQVTDAWEGVGCSERVREGARTLASFRKAELKEAGDDSGCDSGVNVKVGVSNIFFEWVPAGLIDAYITERGEETVEDVIRQSEKLAAEDRRIFGSL</sequence>
<dbReference type="PANTHER" id="PTHR43475:SF3">
    <property type="entry name" value="TRANSLATION INITIATION FACTOR EIF-2B SUBUNIT FAMILY PROTEIN (AFU_ORTHOLOGUE AFUA_2G14290)"/>
    <property type="match status" value="1"/>
</dbReference>
<dbReference type="AlphaFoldDB" id="A0AA40BXY4"/>
<dbReference type="Pfam" id="PF00293">
    <property type="entry name" value="NUDIX"/>
    <property type="match status" value="1"/>
</dbReference>
<evidence type="ECO:0000313" key="5">
    <source>
        <dbReference type="Proteomes" id="UP001175000"/>
    </source>
</evidence>